<keyword evidence="6" id="KW-1185">Reference proteome</keyword>
<keyword evidence="3" id="KW-0804">Transcription</keyword>
<dbReference type="InterPro" id="IPR032687">
    <property type="entry name" value="AraC-type_N"/>
</dbReference>
<organism evidence="5 6">
    <name type="scientific">Alkalimarinus sediminis</name>
    <dbReference type="NCBI Taxonomy" id="1632866"/>
    <lineage>
        <taxon>Bacteria</taxon>
        <taxon>Pseudomonadati</taxon>
        <taxon>Pseudomonadota</taxon>
        <taxon>Gammaproteobacteria</taxon>
        <taxon>Alteromonadales</taxon>
        <taxon>Alteromonadaceae</taxon>
        <taxon>Alkalimarinus</taxon>
    </lineage>
</organism>
<proteinExistence type="predicted"/>
<sequence>MSLDSPQIISKMVRGLVNHLAKKGVARKLMLSQLSITEEDLNNPDYFFPLSTYNELYLFGVAQTGDECLGLSFGAHSDPDVGSQFGLLACTCETVTDVLKYQLRYSTLVRNFDLFELIPEGEYLYVRWSSQSPVTFHLVEEIFARRSAFIHNYVIVPTHTIFRRVDFKHGLGGRDQADIERVLECPVRFNQPYDQIICNRAALDYPLKAPDRGLLNFYEELAQKKLLELSNNSIVEKVTGLLIKALPEVPSLERLSQELSLSPRTLQRQLQQNGCSLKELYNETKRKVALEFLRSGHSLMTISIKLGFSEQSAFQRAFKRWQGCTPKEYQMWYLNNSNTEECL</sequence>
<keyword evidence="1" id="KW-0805">Transcription regulation</keyword>
<accession>A0A9E8HL01</accession>
<evidence type="ECO:0000313" key="6">
    <source>
        <dbReference type="Proteomes" id="UP001164472"/>
    </source>
</evidence>
<dbReference type="InterPro" id="IPR020449">
    <property type="entry name" value="Tscrpt_reg_AraC-type_HTH"/>
</dbReference>
<dbReference type="Gene3D" id="1.10.10.60">
    <property type="entry name" value="Homeodomain-like"/>
    <property type="match status" value="1"/>
</dbReference>
<dbReference type="AlphaFoldDB" id="A0A9E8HL01"/>
<dbReference type="InterPro" id="IPR018060">
    <property type="entry name" value="HTH_AraC"/>
</dbReference>
<dbReference type="PROSITE" id="PS01124">
    <property type="entry name" value="HTH_ARAC_FAMILY_2"/>
    <property type="match status" value="1"/>
</dbReference>
<protein>
    <submittedName>
        <fullName evidence="5">AraC family transcriptional regulator</fullName>
    </submittedName>
</protein>
<dbReference type="KEGG" id="asem:NNL22_08325"/>
<dbReference type="PANTHER" id="PTHR47894:SF1">
    <property type="entry name" value="HTH-TYPE TRANSCRIPTIONAL REGULATOR VQSM"/>
    <property type="match status" value="1"/>
</dbReference>
<dbReference type="SUPFAM" id="SSF46689">
    <property type="entry name" value="Homeodomain-like"/>
    <property type="match status" value="1"/>
</dbReference>
<dbReference type="RefSeq" id="WP_251812803.1">
    <property type="nucleotide sequence ID" value="NZ_CP101527.1"/>
</dbReference>
<reference evidence="5" key="1">
    <citation type="submission" date="2022-07" db="EMBL/GenBank/DDBJ databases">
        <title>Alkalimarinus sp. nov., isolated from gut of a Alitta virens.</title>
        <authorList>
            <person name="Yang A.I."/>
            <person name="Shin N.-R."/>
        </authorList>
    </citation>
    <scope>NUCLEOTIDE SEQUENCE</scope>
    <source>
        <strain evidence="5">FA028</strain>
    </source>
</reference>
<gene>
    <name evidence="5" type="ORF">NNL22_08325</name>
</gene>
<evidence type="ECO:0000256" key="3">
    <source>
        <dbReference type="ARBA" id="ARBA00023163"/>
    </source>
</evidence>
<feature type="domain" description="HTH araC/xylS-type" evidence="4">
    <location>
        <begin position="236"/>
        <end position="332"/>
    </location>
</feature>
<evidence type="ECO:0000256" key="1">
    <source>
        <dbReference type="ARBA" id="ARBA00023015"/>
    </source>
</evidence>
<evidence type="ECO:0000259" key="4">
    <source>
        <dbReference type="PROSITE" id="PS01124"/>
    </source>
</evidence>
<dbReference type="Pfam" id="PF12833">
    <property type="entry name" value="HTH_18"/>
    <property type="match status" value="1"/>
</dbReference>
<keyword evidence="2" id="KW-0238">DNA-binding</keyword>
<dbReference type="GO" id="GO:0000976">
    <property type="term" value="F:transcription cis-regulatory region binding"/>
    <property type="evidence" value="ECO:0007669"/>
    <property type="project" value="TreeGrafter"/>
</dbReference>
<evidence type="ECO:0000313" key="5">
    <source>
        <dbReference type="EMBL" id="UZW76573.1"/>
    </source>
</evidence>
<name>A0A9E8HL01_9ALTE</name>
<dbReference type="PRINTS" id="PR00032">
    <property type="entry name" value="HTHARAC"/>
</dbReference>
<dbReference type="PANTHER" id="PTHR47894">
    <property type="entry name" value="HTH-TYPE TRANSCRIPTIONAL REGULATOR GADX"/>
    <property type="match status" value="1"/>
</dbReference>
<dbReference type="EMBL" id="CP101527">
    <property type="protein sequence ID" value="UZW76573.1"/>
    <property type="molecule type" value="Genomic_DNA"/>
</dbReference>
<dbReference type="SMART" id="SM00342">
    <property type="entry name" value="HTH_ARAC"/>
    <property type="match status" value="1"/>
</dbReference>
<dbReference type="GO" id="GO:0003700">
    <property type="term" value="F:DNA-binding transcription factor activity"/>
    <property type="evidence" value="ECO:0007669"/>
    <property type="project" value="InterPro"/>
</dbReference>
<evidence type="ECO:0000256" key="2">
    <source>
        <dbReference type="ARBA" id="ARBA00023125"/>
    </source>
</evidence>
<dbReference type="Pfam" id="PF12625">
    <property type="entry name" value="Arabinose_bd"/>
    <property type="match status" value="1"/>
</dbReference>
<dbReference type="Proteomes" id="UP001164472">
    <property type="component" value="Chromosome"/>
</dbReference>
<dbReference type="GO" id="GO:0005829">
    <property type="term" value="C:cytosol"/>
    <property type="evidence" value="ECO:0007669"/>
    <property type="project" value="TreeGrafter"/>
</dbReference>
<dbReference type="InterPro" id="IPR009057">
    <property type="entry name" value="Homeodomain-like_sf"/>
</dbReference>